<dbReference type="GeneID" id="93476369"/>
<feature type="transmembrane region" description="Helical" evidence="1">
    <location>
        <begin position="134"/>
        <end position="152"/>
    </location>
</feature>
<feature type="transmembrane region" description="Helical" evidence="1">
    <location>
        <begin position="379"/>
        <end position="401"/>
    </location>
</feature>
<evidence type="ECO:0000313" key="3">
    <source>
        <dbReference type="Proteomes" id="UP001364764"/>
    </source>
</evidence>
<evidence type="ECO:0000256" key="1">
    <source>
        <dbReference type="SAM" id="Phobius"/>
    </source>
</evidence>
<keyword evidence="1" id="KW-0472">Membrane</keyword>
<dbReference type="RefSeq" id="WP_036670596.1">
    <property type="nucleotide sequence ID" value="NZ_CP145892.1"/>
</dbReference>
<feature type="transmembrane region" description="Helical" evidence="1">
    <location>
        <begin position="159"/>
        <end position="179"/>
    </location>
</feature>
<feature type="transmembrane region" description="Helical" evidence="1">
    <location>
        <begin position="51"/>
        <end position="71"/>
    </location>
</feature>
<organism evidence="2 3">
    <name type="scientific">Paenibacillus amylolyticus</name>
    <dbReference type="NCBI Taxonomy" id="1451"/>
    <lineage>
        <taxon>Bacteria</taxon>
        <taxon>Bacillati</taxon>
        <taxon>Bacillota</taxon>
        <taxon>Bacilli</taxon>
        <taxon>Bacillales</taxon>
        <taxon>Paenibacillaceae</taxon>
        <taxon>Paenibacillus</taxon>
    </lineage>
</organism>
<sequence>MRYNHFHENLATPVKLGIGLGTIALLGRWLTGLNIVDSPEALMRYGLYGTLGYSLATALALMLFGWLGKYVRSHSGDAATMSQWLTAKLTPSGARLMTGLFAILLLETVLLQGMVSGFFFHQLFDLPEVAGRTAFIVIFSLLAGFIGLQTLYALAIPQVILTFSVAIMFPLFYFIRQGVDPVYSGIRLYHPYMLVIDNHSALLFIATGILVGLGQVIADPATWQRLFHIERSKIVPAFMMSGMMYATVLMAFLLLVMVSIHSGGLANIPSLIYPLLSITHSPVLFGMLIICLILMFTVSYMSRFQAVLKLCMEQFNLANSGEKRTRNSIICMAMFIATIISLSVSMTPIQILYLFGSLHGCMLGPMLLLTLIHKRTQGIALPLITLGGWIAQFLLQLFSSFSGLERIWISSAVSAVLTCIYIFITLGLRRHTQHMSMDLYR</sequence>
<reference evidence="2 3" key="1">
    <citation type="submission" date="2024-02" db="EMBL/GenBank/DDBJ databases">
        <title>Complete sequences of two Paenibacillus sp. strains and one Lysinibacillus strain isolated from the environment on STAA medium highlight biotechnological potential.</title>
        <authorList>
            <person name="Attere S.A."/>
            <person name="Piche L.C."/>
            <person name="Intertaglia L."/>
            <person name="Lami R."/>
            <person name="Charette S.J."/>
            <person name="Vincent A.T."/>
        </authorList>
    </citation>
    <scope>NUCLEOTIDE SEQUENCE [LARGE SCALE GENOMIC DNA]</scope>
    <source>
        <strain evidence="2 3">Y5S-7</strain>
    </source>
</reference>
<evidence type="ECO:0008006" key="4">
    <source>
        <dbReference type="Google" id="ProtNLM"/>
    </source>
</evidence>
<dbReference type="Proteomes" id="UP001364764">
    <property type="component" value="Chromosome"/>
</dbReference>
<feature type="transmembrane region" description="Helical" evidence="1">
    <location>
        <begin position="272"/>
        <end position="296"/>
    </location>
</feature>
<dbReference type="Gene3D" id="1.20.1730.10">
    <property type="entry name" value="Sodium/glucose cotransporter"/>
    <property type="match status" value="1"/>
</dbReference>
<name>A0ABD8AZM8_PAEAM</name>
<accession>A0ABD8AZM8</accession>
<gene>
    <name evidence="2" type="ORF">V6668_12850</name>
</gene>
<dbReference type="AlphaFoldDB" id="A0ABD8AZM8"/>
<feature type="transmembrane region" description="Helical" evidence="1">
    <location>
        <begin position="407"/>
        <end position="428"/>
    </location>
</feature>
<evidence type="ECO:0000313" key="2">
    <source>
        <dbReference type="EMBL" id="WWP23019.1"/>
    </source>
</evidence>
<dbReference type="InterPro" id="IPR038377">
    <property type="entry name" value="Na/Glc_symporter_sf"/>
</dbReference>
<proteinExistence type="predicted"/>
<feature type="transmembrane region" description="Helical" evidence="1">
    <location>
        <begin position="352"/>
        <end position="372"/>
    </location>
</feature>
<feature type="transmembrane region" description="Helical" evidence="1">
    <location>
        <begin position="238"/>
        <end position="260"/>
    </location>
</feature>
<keyword evidence="1" id="KW-0812">Transmembrane</keyword>
<protein>
    <recommendedName>
        <fullName evidence="4">Transporter</fullName>
    </recommendedName>
</protein>
<feature type="transmembrane region" description="Helical" evidence="1">
    <location>
        <begin position="199"/>
        <end position="218"/>
    </location>
</feature>
<feature type="transmembrane region" description="Helical" evidence="1">
    <location>
        <begin position="329"/>
        <end position="346"/>
    </location>
</feature>
<feature type="transmembrane region" description="Helical" evidence="1">
    <location>
        <begin position="12"/>
        <end position="31"/>
    </location>
</feature>
<dbReference type="EMBL" id="CP145892">
    <property type="protein sequence ID" value="WWP23019.1"/>
    <property type="molecule type" value="Genomic_DNA"/>
</dbReference>
<keyword evidence="1" id="KW-1133">Transmembrane helix</keyword>
<feature type="transmembrane region" description="Helical" evidence="1">
    <location>
        <begin position="92"/>
        <end position="114"/>
    </location>
</feature>